<dbReference type="InterPro" id="IPR050765">
    <property type="entry name" value="Riboflavin_Biosynth_HTPR"/>
</dbReference>
<proteinExistence type="inferred from homology"/>
<dbReference type="PROSITE" id="PS51747">
    <property type="entry name" value="CYT_DCMP_DEAMINASES_2"/>
    <property type="match status" value="1"/>
</dbReference>
<sequence>MWGFFRGVILISDQKFMSMAFEEARKGTGRTWKNPLVGAVIVKNDRILSVGYHHQFGQEHAEINALGGLADVALAQGTTMYVTLEPCSHFGKTPPCANRLVEAGIRRVVIGQMDPNPIVAGKGIAILKNAGVEVKVLNQTGKINDKYNFFYQNGRPFLTIKYAMTLDGKINQNQGKRSIVSGEESYHDAQKLRSQNQAILIGENTLSVDNPMLTVRNQKPTFEPLKVLLVNSADKLNAKSVIFNIQSDILILSRTATNKKWPKNVEVVVDGEWSPKLIVKLLTKRGIQSLLIEGGSHVHAIFMASQLVDEIDVYVAPIIFGGGGLPAVWDNNAFQIPDYQLSSKVNLGQDIKFTLRRK</sequence>
<comment type="function">
    <text evidence="1 14">Converts 2,5-diamino-6-(ribosylamino)-4(3h)-pyrimidinone 5'-phosphate into 5-amino-6-(ribosylamino)-2,4(1h,3h)-pyrimidinedione 5'-phosphate.</text>
</comment>
<dbReference type="Proteomes" id="UP000305541">
    <property type="component" value="Unassembled WGS sequence"/>
</dbReference>
<evidence type="ECO:0000256" key="4">
    <source>
        <dbReference type="ARBA" id="ARBA00005259"/>
    </source>
</evidence>
<keyword evidence="8 14" id="KW-0862">Zinc</keyword>
<comment type="catalytic activity">
    <reaction evidence="12 14">
        <text>5-amino-6-(5-phospho-D-ribitylamino)uracil + NADP(+) = 5-amino-6-(5-phospho-D-ribosylamino)uracil + NADPH + H(+)</text>
        <dbReference type="Rhea" id="RHEA:17845"/>
        <dbReference type="ChEBI" id="CHEBI:15378"/>
        <dbReference type="ChEBI" id="CHEBI:57783"/>
        <dbReference type="ChEBI" id="CHEBI:58349"/>
        <dbReference type="ChEBI" id="CHEBI:58421"/>
        <dbReference type="ChEBI" id="CHEBI:58453"/>
        <dbReference type="EC" id="1.1.1.193"/>
    </reaction>
</comment>
<evidence type="ECO:0000256" key="13">
    <source>
        <dbReference type="ARBA" id="ARBA00049886"/>
    </source>
</evidence>
<comment type="caution">
    <text evidence="19">The sequence shown here is derived from an EMBL/GenBank/DDBJ whole genome shotgun (WGS) entry which is preliminary data.</text>
</comment>
<comment type="catalytic activity">
    <reaction evidence="13 14">
        <text>2,5-diamino-6-hydroxy-4-(5-phosphoribosylamino)-pyrimidine + H2O + H(+) = 5-amino-6-(5-phospho-D-ribosylamino)uracil + NH4(+)</text>
        <dbReference type="Rhea" id="RHEA:21868"/>
        <dbReference type="ChEBI" id="CHEBI:15377"/>
        <dbReference type="ChEBI" id="CHEBI:15378"/>
        <dbReference type="ChEBI" id="CHEBI:28938"/>
        <dbReference type="ChEBI" id="CHEBI:58453"/>
        <dbReference type="ChEBI" id="CHEBI:58614"/>
        <dbReference type="EC" id="3.5.4.26"/>
    </reaction>
</comment>
<dbReference type="EC" id="3.5.4.26" evidence="14"/>
<reference evidence="19 20" key="1">
    <citation type="submission" date="2019-05" db="EMBL/GenBank/DDBJ databases">
        <title>The metagenome of a microbial culture collection derived from dairy environment covers the genomic content of the human microbiome.</title>
        <authorList>
            <person name="Roder T."/>
            <person name="Wuthrich D."/>
            <person name="Sattari Z."/>
            <person name="Von Ah U."/>
            <person name="Bar C."/>
            <person name="Ronchi F."/>
            <person name="Macpherson A.J."/>
            <person name="Ganal-Vonarburg S.C."/>
            <person name="Bruggmann R."/>
            <person name="Vergeres G."/>
        </authorList>
    </citation>
    <scope>NUCLEOTIDE SEQUENCE [LARGE SCALE GENOMIC DNA]</scope>
    <source>
        <strain evidence="19 20">FAM 18815</strain>
    </source>
</reference>
<dbReference type="Gene3D" id="3.40.140.10">
    <property type="entry name" value="Cytidine Deaminase, domain 2"/>
    <property type="match status" value="1"/>
</dbReference>
<evidence type="ECO:0000256" key="9">
    <source>
        <dbReference type="ARBA" id="ARBA00022857"/>
    </source>
</evidence>
<evidence type="ECO:0000256" key="12">
    <source>
        <dbReference type="ARBA" id="ARBA00049861"/>
    </source>
</evidence>
<evidence type="ECO:0000256" key="5">
    <source>
        <dbReference type="ARBA" id="ARBA00007417"/>
    </source>
</evidence>
<keyword evidence="14 19" id="KW-0378">Hydrolase</keyword>
<evidence type="ECO:0000313" key="19">
    <source>
        <dbReference type="EMBL" id="TLQ05204.1"/>
    </source>
</evidence>
<dbReference type="Pfam" id="PF01872">
    <property type="entry name" value="RibD_C"/>
    <property type="match status" value="1"/>
</dbReference>
<comment type="similarity">
    <text evidence="5 14">In the C-terminal section; belongs to the HTP reductase family.</text>
</comment>
<evidence type="ECO:0000256" key="8">
    <source>
        <dbReference type="ARBA" id="ARBA00022833"/>
    </source>
</evidence>
<feature type="binding site" evidence="17">
    <location>
        <position position="96"/>
    </location>
    <ligand>
        <name>Zn(2+)</name>
        <dbReference type="ChEBI" id="CHEBI:29105"/>
        <note>catalytic</note>
    </ligand>
</feature>
<keyword evidence="11" id="KW-0511">Multifunctional enzyme</keyword>
<dbReference type="InterPro" id="IPR002125">
    <property type="entry name" value="CMP_dCMP_dom"/>
</dbReference>
<feature type="binding site" evidence="16">
    <location>
        <position position="213"/>
    </location>
    <ligand>
        <name>substrate</name>
    </ligand>
</feature>
<feature type="binding site" evidence="17">
    <location>
        <position position="60"/>
    </location>
    <ligand>
        <name>Zn(2+)</name>
        <dbReference type="ChEBI" id="CHEBI:29105"/>
        <note>catalytic</note>
    </ligand>
</feature>
<evidence type="ECO:0000256" key="1">
    <source>
        <dbReference type="ARBA" id="ARBA00002151"/>
    </source>
</evidence>
<evidence type="ECO:0000256" key="16">
    <source>
        <dbReference type="PIRSR" id="PIRSR006769-2"/>
    </source>
</evidence>
<dbReference type="InterPro" id="IPR024072">
    <property type="entry name" value="DHFR-like_dom_sf"/>
</dbReference>
<dbReference type="PROSITE" id="PS00903">
    <property type="entry name" value="CYT_DCMP_DEAMINASES_1"/>
    <property type="match status" value="1"/>
</dbReference>
<dbReference type="PIRSF" id="PIRSF006769">
    <property type="entry name" value="RibD"/>
    <property type="match status" value="1"/>
</dbReference>
<dbReference type="GO" id="GO:0008270">
    <property type="term" value="F:zinc ion binding"/>
    <property type="evidence" value="ECO:0007669"/>
    <property type="project" value="InterPro"/>
</dbReference>
<dbReference type="Pfam" id="PF00383">
    <property type="entry name" value="dCMP_cyt_deam_1"/>
    <property type="match status" value="1"/>
</dbReference>
<feature type="domain" description="CMP/dCMP-type deaminase" evidence="18">
    <location>
        <begin position="11"/>
        <end position="135"/>
    </location>
</feature>
<keyword evidence="10 14" id="KW-0560">Oxidoreductase</keyword>
<evidence type="ECO:0000256" key="7">
    <source>
        <dbReference type="ARBA" id="ARBA00022723"/>
    </source>
</evidence>
<evidence type="ECO:0000256" key="3">
    <source>
        <dbReference type="ARBA" id="ARBA00004910"/>
    </source>
</evidence>
<feature type="binding site" evidence="16">
    <location>
        <position position="205"/>
    </location>
    <ligand>
        <name>NADP(+)</name>
        <dbReference type="ChEBI" id="CHEBI:58349"/>
    </ligand>
</feature>
<feature type="binding site" evidence="16">
    <location>
        <position position="193"/>
    </location>
    <ligand>
        <name>substrate</name>
    </ligand>
</feature>
<dbReference type="GO" id="GO:0009231">
    <property type="term" value="P:riboflavin biosynthetic process"/>
    <property type="evidence" value="ECO:0007669"/>
    <property type="project" value="UniProtKB-UniPathway"/>
</dbReference>
<protein>
    <recommendedName>
        <fullName evidence="14">Riboflavin biosynthesis protein RibD</fullName>
    </recommendedName>
    <domain>
        <recommendedName>
            <fullName evidence="14">Diaminohydroxyphosphoribosylaminopyrimidine deaminase</fullName>
            <shortName evidence="14">DRAP deaminase</shortName>
            <ecNumber evidence="14">3.5.4.26</ecNumber>
        </recommendedName>
        <alternativeName>
            <fullName evidence="14">Riboflavin-specific deaminase</fullName>
        </alternativeName>
    </domain>
    <domain>
        <recommendedName>
            <fullName evidence="14">5-amino-6-(5-phosphoribosylamino)uracil reductase</fullName>
            <ecNumber evidence="14">1.1.1.193</ecNumber>
        </recommendedName>
        <alternativeName>
            <fullName evidence="14">HTP reductase</fullName>
        </alternativeName>
    </domain>
</protein>
<dbReference type="EMBL" id="VBTH01000003">
    <property type="protein sequence ID" value="TLQ05204.1"/>
    <property type="molecule type" value="Genomic_DNA"/>
</dbReference>
<feature type="binding site" evidence="16">
    <location>
        <position position="232"/>
    </location>
    <ligand>
        <name>NADP(+)</name>
        <dbReference type="ChEBI" id="CHEBI:58349"/>
    </ligand>
</feature>
<keyword evidence="7 14" id="KW-0479">Metal-binding</keyword>
<comment type="similarity">
    <text evidence="4 14">In the N-terminal section; belongs to the cytidine and deoxycytidylate deaminase family.</text>
</comment>
<keyword evidence="6 14" id="KW-0686">Riboflavin biosynthesis</keyword>
<dbReference type="CDD" id="cd01284">
    <property type="entry name" value="Riboflavin_deaminase-reductase"/>
    <property type="match status" value="1"/>
</dbReference>
<dbReference type="Gene3D" id="3.40.430.10">
    <property type="entry name" value="Dihydrofolate Reductase, subunit A"/>
    <property type="match status" value="1"/>
</dbReference>
<feature type="binding site" evidence="17">
    <location>
        <position position="87"/>
    </location>
    <ligand>
        <name>Zn(2+)</name>
        <dbReference type="ChEBI" id="CHEBI:29105"/>
        <note>catalytic</note>
    </ligand>
</feature>
<dbReference type="InterPro" id="IPR002734">
    <property type="entry name" value="RibDG_C"/>
</dbReference>
<feature type="binding site" evidence="16">
    <location>
        <position position="163"/>
    </location>
    <ligand>
        <name>NADP(+)</name>
        <dbReference type="ChEBI" id="CHEBI:58349"/>
    </ligand>
</feature>
<dbReference type="InterPro" id="IPR004794">
    <property type="entry name" value="Eubact_RibD"/>
</dbReference>
<evidence type="ECO:0000256" key="11">
    <source>
        <dbReference type="ARBA" id="ARBA00023268"/>
    </source>
</evidence>
<accession>A0A5R9BWW2</accession>
<dbReference type="UniPathway" id="UPA00275">
    <property type="reaction ID" value="UER00401"/>
</dbReference>
<evidence type="ECO:0000313" key="20">
    <source>
        <dbReference type="Proteomes" id="UP000305541"/>
    </source>
</evidence>
<evidence type="ECO:0000256" key="10">
    <source>
        <dbReference type="ARBA" id="ARBA00023002"/>
    </source>
</evidence>
<feature type="active site" description="Proton donor" evidence="15">
    <location>
        <position position="62"/>
    </location>
</feature>
<organism evidence="19 20">
    <name type="scientific">Pediococcus stilesii</name>
    <dbReference type="NCBI Taxonomy" id="331679"/>
    <lineage>
        <taxon>Bacteria</taxon>
        <taxon>Bacillati</taxon>
        <taxon>Bacillota</taxon>
        <taxon>Bacilli</taxon>
        <taxon>Lactobacillales</taxon>
        <taxon>Lactobacillaceae</taxon>
        <taxon>Pediococcus</taxon>
    </lineage>
</organism>
<dbReference type="InterPro" id="IPR016193">
    <property type="entry name" value="Cytidine_deaminase-like"/>
</dbReference>
<gene>
    <name evidence="19" type="primary">ribD</name>
    <name evidence="19" type="ORF">FEZ51_02255</name>
</gene>
<dbReference type="EC" id="1.1.1.193" evidence="14"/>
<evidence type="ECO:0000256" key="2">
    <source>
        <dbReference type="ARBA" id="ARBA00004882"/>
    </source>
</evidence>
<name>A0A5R9BWW2_9LACO</name>
<dbReference type="SUPFAM" id="SSF53927">
    <property type="entry name" value="Cytidine deaminase-like"/>
    <property type="match status" value="1"/>
</dbReference>
<evidence type="ECO:0000259" key="18">
    <source>
        <dbReference type="PROSITE" id="PS51747"/>
    </source>
</evidence>
<dbReference type="InterPro" id="IPR016192">
    <property type="entry name" value="APOBEC/CMP_deaminase_Zn-bd"/>
</dbReference>
<evidence type="ECO:0000256" key="14">
    <source>
        <dbReference type="PIRNR" id="PIRNR006769"/>
    </source>
</evidence>
<comment type="cofactor">
    <cofactor evidence="14 17">
        <name>Zn(2+)</name>
        <dbReference type="ChEBI" id="CHEBI:29105"/>
    </cofactor>
    <text evidence="14 17">Binds 1 zinc ion.</text>
</comment>
<feature type="binding site" evidence="16">
    <location>
        <position position="216"/>
    </location>
    <ligand>
        <name>substrate</name>
    </ligand>
</feature>
<dbReference type="OrthoDB" id="9800865at2"/>
<evidence type="ECO:0000256" key="15">
    <source>
        <dbReference type="PIRSR" id="PIRSR006769-1"/>
    </source>
</evidence>
<dbReference type="GO" id="GO:0008703">
    <property type="term" value="F:5-amino-6-(5-phosphoribosylamino)uracil reductase activity"/>
    <property type="evidence" value="ECO:0007669"/>
    <property type="project" value="UniProtKB-EC"/>
</dbReference>
<evidence type="ECO:0000256" key="6">
    <source>
        <dbReference type="ARBA" id="ARBA00022619"/>
    </source>
</evidence>
<dbReference type="GO" id="GO:0008835">
    <property type="term" value="F:diaminohydroxyphosphoribosylaminopyrimidine deaminase activity"/>
    <property type="evidence" value="ECO:0007669"/>
    <property type="project" value="UniProtKB-EC"/>
</dbReference>
<feature type="binding site" evidence="16">
    <location>
        <position position="209"/>
    </location>
    <ligand>
        <name>NADP(+)</name>
        <dbReference type="ChEBI" id="CHEBI:58349"/>
    </ligand>
</feature>
<comment type="pathway">
    <text evidence="2 14">Cofactor biosynthesis; riboflavin biosynthesis; 5-amino-6-(D-ribitylamino)uracil from GTP: step 2/4.</text>
</comment>
<comment type="pathway">
    <text evidence="3 14">Cofactor biosynthesis; riboflavin biosynthesis; 5-amino-6-(D-ribitylamino)uracil from GTP: step 3/4.</text>
</comment>
<keyword evidence="9 14" id="KW-0521">NADP</keyword>
<dbReference type="PANTHER" id="PTHR38011">
    <property type="entry name" value="DIHYDROFOLATE REDUCTASE FAMILY PROTEIN (AFU_ORTHOLOGUE AFUA_8G06820)"/>
    <property type="match status" value="1"/>
</dbReference>
<dbReference type="SUPFAM" id="SSF53597">
    <property type="entry name" value="Dihydrofolate reductase-like"/>
    <property type="match status" value="1"/>
</dbReference>
<dbReference type="NCBIfam" id="TIGR00326">
    <property type="entry name" value="eubact_ribD"/>
    <property type="match status" value="1"/>
</dbReference>
<dbReference type="AlphaFoldDB" id="A0A5R9BWW2"/>
<dbReference type="PANTHER" id="PTHR38011:SF7">
    <property type="entry name" value="2,5-DIAMINO-6-RIBOSYLAMINO-4(3H)-PYRIMIDINONE 5'-PHOSPHATE REDUCTASE"/>
    <property type="match status" value="1"/>
</dbReference>
<feature type="binding site" evidence="16">
    <location>
        <position position="293"/>
    </location>
    <ligand>
        <name>substrate</name>
    </ligand>
</feature>
<evidence type="ECO:0000256" key="17">
    <source>
        <dbReference type="PIRSR" id="PIRSR006769-3"/>
    </source>
</evidence>